<comment type="cofactor">
    <cofactor evidence="7">
        <name>Zn(2+)</name>
        <dbReference type="ChEBI" id="CHEBI:29105"/>
    </cofactor>
    <text evidence="7">Binds 1 zinc ion per subunit.</text>
</comment>
<dbReference type="InterPro" id="IPR001765">
    <property type="entry name" value="Carbonic_anhydrase"/>
</dbReference>
<dbReference type="PANTHER" id="PTHR11002">
    <property type="entry name" value="CARBONIC ANHYDRASE"/>
    <property type="match status" value="1"/>
</dbReference>
<sequence>MLLDESTTFEAMPVRANMIPSLQQPTQQVLWIGCSDSCYQETKTLDLLPDEMLVHRNLGNMLIKGDMSSEVTINHAVANLMVKHIVVCGHYGCGIVRTESRDGLDGPWRRQLSALHSTFNGTINHLSETHRDRAFVEMNVLDQLQSLREFPEVQKATKLRGLQLHGFVYDAHTDKAFRLADGH</sequence>
<comment type="function">
    <text evidence="8">Reversible hydration of carbon dioxide.</text>
</comment>
<keyword evidence="4 7" id="KW-0862">Zinc</keyword>
<evidence type="ECO:0000256" key="8">
    <source>
        <dbReference type="RuleBase" id="RU003956"/>
    </source>
</evidence>
<dbReference type="SUPFAM" id="SSF53056">
    <property type="entry name" value="beta-carbonic anhydrase, cab"/>
    <property type="match status" value="1"/>
</dbReference>
<feature type="binding site" evidence="7">
    <location>
        <position position="36"/>
    </location>
    <ligand>
        <name>Zn(2+)</name>
        <dbReference type="ChEBI" id="CHEBI:29105"/>
    </ligand>
</feature>
<evidence type="ECO:0000256" key="4">
    <source>
        <dbReference type="ARBA" id="ARBA00022833"/>
    </source>
</evidence>
<evidence type="ECO:0000256" key="5">
    <source>
        <dbReference type="ARBA" id="ARBA00023239"/>
    </source>
</evidence>
<dbReference type="InterPro" id="IPR036874">
    <property type="entry name" value="Carbonic_anhydrase_sf"/>
</dbReference>
<dbReference type="PANTHER" id="PTHR11002:SF76">
    <property type="entry name" value="CARBONIC ANHYDRASE"/>
    <property type="match status" value="1"/>
</dbReference>
<evidence type="ECO:0000256" key="7">
    <source>
        <dbReference type="PIRSR" id="PIRSR601765-1"/>
    </source>
</evidence>
<reference evidence="9" key="1">
    <citation type="submission" date="2022-11" db="EMBL/GenBank/DDBJ databases">
        <authorList>
            <person name="Petersen C."/>
        </authorList>
    </citation>
    <scope>NUCLEOTIDE SEQUENCE</scope>
    <source>
        <strain evidence="9">IBT 23319</strain>
    </source>
</reference>
<dbReference type="GO" id="GO:0004089">
    <property type="term" value="F:carbonate dehydratase activity"/>
    <property type="evidence" value="ECO:0007669"/>
    <property type="project" value="UniProtKB-UniRule"/>
</dbReference>
<evidence type="ECO:0000256" key="6">
    <source>
        <dbReference type="ARBA" id="ARBA00048348"/>
    </source>
</evidence>
<reference evidence="9" key="2">
    <citation type="journal article" date="2023" name="IMA Fungus">
        <title>Comparative genomic study of the Penicillium genus elucidates a diverse pangenome and 15 lateral gene transfer events.</title>
        <authorList>
            <person name="Petersen C."/>
            <person name="Sorensen T."/>
            <person name="Nielsen M.R."/>
            <person name="Sondergaard T.E."/>
            <person name="Sorensen J.L."/>
            <person name="Fitzpatrick D.A."/>
            <person name="Frisvad J.C."/>
            <person name="Nielsen K.L."/>
        </authorList>
    </citation>
    <scope>NUCLEOTIDE SEQUENCE</scope>
    <source>
        <strain evidence="9">IBT 23319</strain>
    </source>
</reference>
<dbReference type="AlphaFoldDB" id="A0A9W9TGP8"/>
<name>A0A9W9TGP8_PENCI</name>
<proteinExistence type="inferred from homology"/>
<dbReference type="GO" id="GO:0034599">
    <property type="term" value="P:cellular response to oxidative stress"/>
    <property type="evidence" value="ECO:0007669"/>
    <property type="project" value="TreeGrafter"/>
</dbReference>
<dbReference type="GO" id="GO:0071244">
    <property type="term" value="P:cellular response to carbon dioxide"/>
    <property type="evidence" value="ECO:0007669"/>
    <property type="project" value="TreeGrafter"/>
</dbReference>
<dbReference type="Pfam" id="PF00484">
    <property type="entry name" value="Pro_CA"/>
    <property type="match status" value="1"/>
</dbReference>
<feature type="binding site" evidence="7">
    <location>
        <position position="93"/>
    </location>
    <ligand>
        <name>Zn(2+)</name>
        <dbReference type="ChEBI" id="CHEBI:29105"/>
    </ligand>
</feature>
<keyword evidence="5 8" id="KW-0456">Lyase</keyword>
<accession>A0A9W9TGP8</accession>
<gene>
    <name evidence="9" type="ORF">N7469_008452</name>
</gene>
<evidence type="ECO:0000256" key="3">
    <source>
        <dbReference type="ARBA" id="ARBA00022723"/>
    </source>
</evidence>
<dbReference type="Proteomes" id="UP001147733">
    <property type="component" value="Unassembled WGS sequence"/>
</dbReference>
<evidence type="ECO:0000256" key="1">
    <source>
        <dbReference type="ARBA" id="ARBA00006217"/>
    </source>
</evidence>
<dbReference type="GO" id="GO:0005737">
    <property type="term" value="C:cytoplasm"/>
    <property type="evidence" value="ECO:0007669"/>
    <property type="project" value="TreeGrafter"/>
</dbReference>
<dbReference type="GeneID" id="81386537"/>
<dbReference type="EMBL" id="JAPQKT010000008">
    <property type="protein sequence ID" value="KAJ5222212.1"/>
    <property type="molecule type" value="Genomic_DNA"/>
</dbReference>
<feature type="binding site" evidence="7">
    <location>
        <position position="90"/>
    </location>
    <ligand>
        <name>Zn(2+)</name>
        <dbReference type="ChEBI" id="CHEBI:29105"/>
    </ligand>
</feature>
<dbReference type="RefSeq" id="XP_056497135.1">
    <property type="nucleotide sequence ID" value="XM_056647370.1"/>
</dbReference>
<feature type="binding site" evidence="7">
    <location>
        <position position="34"/>
    </location>
    <ligand>
        <name>Zn(2+)</name>
        <dbReference type="ChEBI" id="CHEBI:29105"/>
    </ligand>
</feature>
<dbReference type="GO" id="GO:0008270">
    <property type="term" value="F:zinc ion binding"/>
    <property type="evidence" value="ECO:0007669"/>
    <property type="project" value="UniProtKB-UniRule"/>
</dbReference>
<comment type="catalytic activity">
    <reaction evidence="6 8">
        <text>hydrogencarbonate + H(+) = CO2 + H2O</text>
        <dbReference type="Rhea" id="RHEA:10748"/>
        <dbReference type="ChEBI" id="CHEBI:15377"/>
        <dbReference type="ChEBI" id="CHEBI:15378"/>
        <dbReference type="ChEBI" id="CHEBI:16526"/>
        <dbReference type="ChEBI" id="CHEBI:17544"/>
        <dbReference type="EC" id="4.2.1.1"/>
    </reaction>
</comment>
<evidence type="ECO:0000313" key="10">
    <source>
        <dbReference type="Proteomes" id="UP001147733"/>
    </source>
</evidence>
<comment type="caution">
    <text evidence="9">The sequence shown here is derived from an EMBL/GenBank/DDBJ whole genome shotgun (WGS) entry which is preliminary data.</text>
</comment>
<dbReference type="Gene3D" id="3.40.1050.10">
    <property type="entry name" value="Carbonic anhydrase"/>
    <property type="match status" value="1"/>
</dbReference>
<comment type="similarity">
    <text evidence="1 8">Belongs to the beta-class carbonic anhydrase family.</text>
</comment>
<keyword evidence="10" id="KW-1185">Reference proteome</keyword>
<dbReference type="OrthoDB" id="10248475at2759"/>
<keyword evidence="3 7" id="KW-0479">Metal-binding</keyword>
<evidence type="ECO:0000256" key="2">
    <source>
        <dbReference type="ARBA" id="ARBA00012925"/>
    </source>
</evidence>
<dbReference type="SMART" id="SM00947">
    <property type="entry name" value="Pro_CA"/>
    <property type="match status" value="1"/>
</dbReference>
<protein>
    <recommendedName>
        <fullName evidence="2 8">Carbonic anhydrase</fullName>
        <ecNumber evidence="2 8">4.2.1.1</ecNumber>
    </recommendedName>
    <alternativeName>
        <fullName evidence="8">Carbonate dehydratase</fullName>
    </alternativeName>
</protein>
<dbReference type="EC" id="4.2.1.1" evidence="2 8"/>
<evidence type="ECO:0000313" key="9">
    <source>
        <dbReference type="EMBL" id="KAJ5222212.1"/>
    </source>
</evidence>
<organism evidence="9 10">
    <name type="scientific">Penicillium citrinum</name>
    <dbReference type="NCBI Taxonomy" id="5077"/>
    <lineage>
        <taxon>Eukaryota</taxon>
        <taxon>Fungi</taxon>
        <taxon>Dikarya</taxon>
        <taxon>Ascomycota</taxon>
        <taxon>Pezizomycotina</taxon>
        <taxon>Eurotiomycetes</taxon>
        <taxon>Eurotiomycetidae</taxon>
        <taxon>Eurotiales</taxon>
        <taxon>Aspergillaceae</taxon>
        <taxon>Penicillium</taxon>
    </lineage>
</organism>